<organism evidence="1 2">
    <name type="scientific">Limnohabitans lacus</name>
    <dbReference type="NCBI Taxonomy" id="3045173"/>
    <lineage>
        <taxon>Bacteria</taxon>
        <taxon>Pseudomonadati</taxon>
        <taxon>Pseudomonadota</taxon>
        <taxon>Betaproteobacteria</taxon>
        <taxon>Burkholderiales</taxon>
        <taxon>Comamonadaceae</taxon>
        <taxon>Limnohabitans</taxon>
    </lineage>
</organism>
<sequence>MTKQVLDFLRSGTMLTQYWHRIQSINPGIPEPQAVVLILQRTAKIWDNYFDQVKSHIIRSLVERITLHEDDTVEVSWRTDNWIPLLETMKPKTTGAEMLELEMPA</sequence>
<dbReference type="EMBL" id="JASGBH010000009">
    <property type="protein sequence ID" value="MDI9234600.1"/>
    <property type="molecule type" value="Genomic_DNA"/>
</dbReference>
<protein>
    <recommendedName>
        <fullName evidence="3">DUF2288 domain-containing protein</fullName>
    </recommendedName>
</protein>
<evidence type="ECO:0008006" key="3">
    <source>
        <dbReference type="Google" id="ProtNLM"/>
    </source>
</evidence>
<evidence type="ECO:0000313" key="1">
    <source>
        <dbReference type="EMBL" id="MDI9234600.1"/>
    </source>
</evidence>
<reference evidence="1" key="1">
    <citation type="submission" date="2023-05" db="EMBL/GenBank/DDBJ databases">
        <title>Limnohabitans sp. strain HM2-2 Genome sequencing and assembly.</title>
        <authorList>
            <person name="Jung Y."/>
        </authorList>
    </citation>
    <scope>NUCLEOTIDE SEQUENCE</scope>
    <source>
        <strain evidence="1">HM2-2</strain>
    </source>
</reference>
<accession>A0ABT6X935</accession>
<name>A0ABT6X935_9BURK</name>
<dbReference type="RefSeq" id="WP_283224957.1">
    <property type="nucleotide sequence ID" value="NZ_JASGBH010000009.1"/>
</dbReference>
<gene>
    <name evidence="1" type="ORF">QLQ16_12230</name>
</gene>
<dbReference type="Proteomes" id="UP001431902">
    <property type="component" value="Unassembled WGS sequence"/>
</dbReference>
<proteinExistence type="predicted"/>
<keyword evidence="2" id="KW-1185">Reference proteome</keyword>
<comment type="caution">
    <text evidence="1">The sequence shown here is derived from an EMBL/GenBank/DDBJ whole genome shotgun (WGS) entry which is preliminary data.</text>
</comment>
<evidence type="ECO:0000313" key="2">
    <source>
        <dbReference type="Proteomes" id="UP001431902"/>
    </source>
</evidence>